<evidence type="ECO:0000256" key="4">
    <source>
        <dbReference type="ARBA" id="ARBA00022989"/>
    </source>
</evidence>
<comment type="caution">
    <text evidence="9">The sequence shown here is derived from an EMBL/GenBank/DDBJ whole genome shotgun (WGS) entry which is preliminary data.</text>
</comment>
<feature type="transmembrane region" description="Helical" evidence="7">
    <location>
        <begin position="356"/>
        <end position="378"/>
    </location>
</feature>
<evidence type="ECO:0000313" key="10">
    <source>
        <dbReference type="Proteomes" id="UP001174934"/>
    </source>
</evidence>
<feature type="transmembrane region" description="Helical" evidence="7">
    <location>
        <begin position="275"/>
        <end position="295"/>
    </location>
</feature>
<sequence>MSARLVSLYSTFGSSSATRNGARTRPRLTGHDDNDRLEEWKEHDEDDVKSEFGSDISKEDADVTTRLIGIDGGDLGEPEIRQRKGWENYHRFDPKARWTWREERALVRKIDLKIMLWTCLMFCALEMDRANIRQAVTDDLLPELGLGTNDYNLGNSLFSLSFLLAEVPSQLLSKRLGPDRWIPLQMVLWSAVASSQFALTGRAGFLISRVLLGVLQGGFIPTVVLYLSYFYKSHELSIRLGFFWTAMVFADIFAALSAFALLHLRGFMGLSGWRWLFLVEGLITLVFGLLSFGLMPAGPTQTASWFRGKKGWFTPREETIIVNRVIRDDPSKGGMHNREPLTLRLLFKSLCDYDLWPLYLLGLTSNIPFSTPNIYLTLSLKGMGFTTFQTNLLVIPSQLLHVMNMIIITYLSEAISQLSLVAMIPQIWAIPFLLWLRFAGAGEASKWTVWLVMTIFLGNPYAHPIQVGWVSRNSNTVRSRTVGAAMYNMCVQGGGIIASNIYRQDDAPEYHRGNSVLLIVIAWNVTVYLSTKAYYTYRNRMRERAWDGMSEGERFQYLATTTDSGNKRLDFRFAS</sequence>
<gene>
    <name evidence="9" type="ORF">B0T17DRAFT_593433</name>
</gene>
<dbReference type="InterPro" id="IPR020846">
    <property type="entry name" value="MFS_dom"/>
</dbReference>
<feature type="domain" description="Major facilitator superfamily (MFS) profile" evidence="8">
    <location>
        <begin position="114"/>
        <end position="575"/>
    </location>
</feature>
<feature type="transmembrane region" description="Helical" evidence="7">
    <location>
        <begin position="390"/>
        <end position="411"/>
    </location>
</feature>
<evidence type="ECO:0000256" key="3">
    <source>
        <dbReference type="ARBA" id="ARBA00022692"/>
    </source>
</evidence>
<feature type="transmembrane region" description="Helical" evidence="7">
    <location>
        <begin position="417"/>
        <end position="436"/>
    </location>
</feature>
<feature type="transmembrane region" description="Helical" evidence="7">
    <location>
        <begin position="448"/>
        <end position="469"/>
    </location>
</feature>
<proteinExistence type="predicted"/>
<dbReference type="GO" id="GO:0016020">
    <property type="term" value="C:membrane"/>
    <property type="evidence" value="ECO:0007669"/>
    <property type="project" value="UniProtKB-SubCell"/>
</dbReference>
<reference evidence="9" key="1">
    <citation type="submission" date="2023-06" db="EMBL/GenBank/DDBJ databases">
        <title>Genome-scale phylogeny and comparative genomics of the fungal order Sordariales.</title>
        <authorList>
            <consortium name="Lawrence Berkeley National Laboratory"/>
            <person name="Hensen N."/>
            <person name="Bonometti L."/>
            <person name="Westerberg I."/>
            <person name="Brannstrom I.O."/>
            <person name="Guillou S."/>
            <person name="Cros-Aarteil S."/>
            <person name="Calhoun S."/>
            <person name="Haridas S."/>
            <person name="Kuo A."/>
            <person name="Mondo S."/>
            <person name="Pangilinan J."/>
            <person name="Riley R."/>
            <person name="LaButti K."/>
            <person name="Andreopoulos B."/>
            <person name="Lipzen A."/>
            <person name="Chen C."/>
            <person name="Yanf M."/>
            <person name="Daum C."/>
            <person name="Ng V."/>
            <person name="Clum A."/>
            <person name="Steindorff A."/>
            <person name="Ohm R."/>
            <person name="Martin F."/>
            <person name="Silar P."/>
            <person name="Natvig D."/>
            <person name="Lalanne C."/>
            <person name="Gautier V."/>
            <person name="Ament-velasquez S.L."/>
            <person name="Kruys A."/>
            <person name="Hutchinson M.I."/>
            <person name="Powell A.J."/>
            <person name="Barry K."/>
            <person name="Miller A.N."/>
            <person name="Grigoriev I.V."/>
            <person name="Debuchy R."/>
            <person name="Gladieux P."/>
            <person name="Thoren M.H."/>
            <person name="Johannesson H."/>
        </authorList>
    </citation>
    <scope>NUCLEOTIDE SEQUENCE</scope>
    <source>
        <strain evidence="9">SMH3391-2</strain>
    </source>
</reference>
<feature type="transmembrane region" description="Helical" evidence="7">
    <location>
        <begin position="243"/>
        <end position="263"/>
    </location>
</feature>
<evidence type="ECO:0000256" key="2">
    <source>
        <dbReference type="ARBA" id="ARBA00022448"/>
    </source>
</evidence>
<dbReference type="EMBL" id="JAULSR010000009">
    <property type="protein sequence ID" value="KAK0612473.1"/>
    <property type="molecule type" value="Genomic_DNA"/>
</dbReference>
<dbReference type="PANTHER" id="PTHR43791:SF65">
    <property type="entry name" value="MAJOR FACILITATOR SUPERFAMILY (MFS) PROFILE DOMAIN-CONTAINING PROTEIN-RELATED"/>
    <property type="match status" value="1"/>
</dbReference>
<keyword evidence="10" id="KW-1185">Reference proteome</keyword>
<feature type="transmembrane region" description="Helical" evidence="7">
    <location>
        <begin position="211"/>
        <end position="231"/>
    </location>
</feature>
<evidence type="ECO:0000256" key="7">
    <source>
        <dbReference type="SAM" id="Phobius"/>
    </source>
</evidence>
<dbReference type="SUPFAM" id="SSF103473">
    <property type="entry name" value="MFS general substrate transporter"/>
    <property type="match status" value="1"/>
</dbReference>
<organism evidence="9 10">
    <name type="scientific">Bombardia bombarda</name>
    <dbReference type="NCBI Taxonomy" id="252184"/>
    <lineage>
        <taxon>Eukaryota</taxon>
        <taxon>Fungi</taxon>
        <taxon>Dikarya</taxon>
        <taxon>Ascomycota</taxon>
        <taxon>Pezizomycotina</taxon>
        <taxon>Sordariomycetes</taxon>
        <taxon>Sordariomycetidae</taxon>
        <taxon>Sordariales</taxon>
        <taxon>Lasiosphaeriaceae</taxon>
        <taxon>Bombardia</taxon>
    </lineage>
</organism>
<comment type="subcellular location">
    <subcellularLocation>
        <location evidence="1">Membrane</location>
        <topology evidence="1">Multi-pass membrane protein</topology>
    </subcellularLocation>
</comment>
<name>A0AA39TZA2_9PEZI</name>
<dbReference type="InterPro" id="IPR036259">
    <property type="entry name" value="MFS_trans_sf"/>
</dbReference>
<keyword evidence="2" id="KW-0813">Transport</keyword>
<dbReference type="PROSITE" id="PS50850">
    <property type="entry name" value="MFS"/>
    <property type="match status" value="1"/>
</dbReference>
<dbReference type="GO" id="GO:0022857">
    <property type="term" value="F:transmembrane transporter activity"/>
    <property type="evidence" value="ECO:0007669"/>
    <property type="project" value="InterPro"/>
</dbReference>
<dbReference type="Proteomes" id="UP001174934">
    <property type="component" value="Unassembled WGS sequence"/>
</dbReference>
<dbReference type="PANTHER" id="PTHR43791">
    <property type="entry name" value="PERMEASE-RELATED"/>
    <property type="match status" value="1"/>
</dbReference>
<dbReference type="InterPro" id="IPR011701">
    <property type="entry name" value="MFS"/>
</dbReference>
<feature type="compositionally biased region" description="Basic and acidic residues" evidence="6">
    <location>
        <begin position="29"/>
        <end position="43"/>
    </location>
</feature>
<dbReference type="Gene3D" id="1.20.1250.20">
    <property type="entry name" value="MFS general substrate transporter like domains"/>
    <property type="match status" value="1"/>
</dbReference>
<accession>A0AA39TZA2</accession>
<evidence type="ECO:0000259" key="8">
    <source>
        <dbReference type="PROSITE" id="PS50850"/>
    </source>
</evidence>
<evidence type="ECO:0000256" key="6">
    <source>
        <dbReference type="SAM" id="MobiDB-lite"/>
    </source>
</evidence>
<protein>
    <submittedName>
        <fullName evidence="9">Major facilitator superfamily domain-containing protein</fullName>
    </submittedName>
</protein>
<dbReference type="Pfam" id="PF07690">
    <property type="entry name" value="MFS_1"/>
    <property type="match status" value="1"/>
</dbReference>
<evidence type="ECO:0000313" key="9">
    <source>
        <dbReference type="EMBL" id="KAK0612473.1"/>
    </source>
</evidence>
<dbReference type="FunFam" id="1.20.1250.20:FF:000106">
    <property type="entry name" value="MFS transporter, putative"/>
    <property type="match status" value="1"/>
</dbReference>
<evidence type="ECO:0000256" key="5">
    <source>
        <dbReference type="ARBA" id="ARBA00023136"/>
    </source>
</evidence>
<keyword evidence="3 7" id="KW-0812">Transmembrane</keyword>
<feature type="region of interest" description="Disordered" evidence="6">
    <location>
        <begin position="13"/>
        <end position="46"/>
    </location>
</feature>
<keyword evidence="4 7" id="KW-1133">Transmembrane helix</keyword>
<feature type="transmembrane region" description="Helical" evidence="7">
    <location>
        <begin position="516"/>
        <end position="535"/>
    </location>
</feature>
<dbReference type="AlphaFoldDB" id="A0AA39TZA2"/>
<evidence type="ECO:0000256" key="1">
    <source>
        <dbReference type="ARBA" id="ARBA00004141"/>
    </source>
</evidence>
<keyword evidence="5 7" id="KW-0472">Membrane</keyword>